<reference evidence="3" key="1">
    <citation type="journal article" date="2016" name="Front. Microbiol.">
        <title>Molecular Keys to the Janthinobacterium and Duganella spp. Interaction with the Plant Pathogen Fusarium graminearum.</title>
        <authorList>
            <person name="Haack F.S."/>
            <person name="Poehlein A."/>
            <person name="Kroger C."/>
            <person name="Voigt C.A."/>
            <person name="Piepenbring M."/>
            <person name="Bode H.B."/>
            <person name="Daniel R."/>
            <person name="Schafer W."/>
            <person name="Streit W.R."/>
        </authorList>
    </citation>
    <scope>NUCLEOTIDE SEQUENCE [LARGE SCALE GENOMIC DNA]</scope>
    <source>
        <strain evidence="3">T54</strain>
    </source>
</reference>
<organism evidence="2 3">
    <name type="scientific">Duganella phyllosphaerae</name>
    <dbReference type="NCBI Taxonomy" id="762836"/>
    <lineage>
        <taxon>Bacteria</taxon>
        <taxon>Pseudomonadati</taxon>
        <taxon>Pseudomonadota</taxon>
        <taxon>Betaproteobacteria</taxon>
        <taxon>Burkholderiales</taxon>
        <taxon>Oxalobacteraceae</taxon>
        <taxon>Telluria group</taxon>
        <taxon>Duganella</taxon>
    </lineage>
</organism>
<protein>
    <recommendedName>
        <fullName evidence="1">KfrB domain-containing protein</fullName>
    </recommendedName>
</protein>
<gene>
    <name evidence="2" type="ORF">DUPY_42660</name>
</gene>
<dbReference type="InterPro" id="IPR040782">
    <property type="entry name" value="KfrB"/>
</dbReference>
<dbReference type="Pfam" id="PF18790">
    <property type="entry name" value="KfrB"/>
    <property type="match status" value="1"/>
</dbReference>
<evidence type="ECO:0000259" key="1">
    <source>
        <dbReference type="Pfam" id="PF18790"/>
    </source>
</evidence>
<feature type="domain" description="KfrB" evidence="1">
    <location>
        <begin position="52"/>
        <end position="102"/>
    </location>
</feature>
<dbReference type="RefSeq" id="WP_056153977.1">
    <property type="nucleotide sequence ID" value="NZ_LROM01000123.1"/>
</dbReference>
<evidence type="ECO:0000313" key="3">
    <source>
        <dbReference type="Proteomes" id="UP000175989"/>
    </source>
</evidence>
<proteinExistence type="predicted"/>
<evidence type="ECO:0000313" key="2">
    <source>
        <dbReference type="EMBL" id="OEZ95492.1"/>
    </source>
</evidence>
<dbReference type="AlphaFoldDB" id="A0A1E7WCW3"/>
<sequence>MSQRVLVMNGQRLLQSESDGKWVTNKVDKAGQLKPGIYRLDAAQPADKAKSHLGVIVHADRQSVFQQSGQSLVRHDADAFAQTPAHGAAARIEYAQGKASCEQEGQQVRRGIRR</sequence>
<accession>A0A1E7WCW3</accession>
<dbReference type="PATRIC" id="fig|762836.4.peg.4391"/>
<comment type="caution">
    <text evidence="2">The sequence shown here is derived from an EMBL/GenBank/DDBJ whole genome shotgun (WGS) entry which is preliminary data.</text>
</comment>
<dbReference type="Proteomes" id="UP000175989">
    <property type="component" value="Unassembled WGS sequence"/>
</dbReference>
<keyword evidence="3" id="KW-1185">Reference proteome</keyword>
<dbReference type="EMBL" id="LROM01000123">
    <property type="protein sequence ID" value="OEZ95492.1"/>
    <property type="molecule type" value="Genomic_DNA"/>
</dbReference>
<name>A0A1E7WCW3_9BURK</name>
<dbReference type="OrthoDB" id="8526319at2"/>